<gene>
    <name evidence="2" type="ORF">ACFPRA_21610</name>
</gene>
<accession>A0ABW0TQN2</accession>
<evidence type="ECO:0000313" key="3">
    <source>
        <dbReference type="Proteomes" id="UP001596109"/>
    </source>
</evidence>
<evidence type="ECO:0000256" key="1">
    <source>
        <dbReference type="SAM" id="Phobius"/>
    </source>
</evidence>
<proteinExistence type="predicted"/>
<feature type="transmembrane region" description="Helical" evidence="1">
    <location>
        <begin position="70"/>
        <end position="88"/>
    </location>
</feature>
<name>A0ABW0TQN2_9BACL</name>
<keyword evidence="1" id="KW-1133">Transmembrane helix</keyword>
<keyword evidence="1" id="KW-0472">Membrane</keyword>
<dbReference type="EMBL" id="JBHSNO010000016">
    <property type="protein sequence ID" value="MFC5591487.1"/>
    <property type="molecule type" value="Genomic_DNA"/>
</dbReference>
<feature type="transmembrane region" description="Helical" evidence="1">
    <location>
        <begin position="45"/>
        <end position="64"/>
    </location>
</feature>
<feature type="transmembrane region" description="Helical" evidence="1">
    <location>
        <begin position="100"/>
        <end position="117"/>
    </location>
</feature>
<comment type="caution">
    <text evidence="2">The sequence shown here is derived from an EMBL/GenBank/DDBJ whole genome shotgun (WGS) entry which is preliminary data.</text>
</comment>
<sequence length="118" mass="13290">MGLIDFAYIVFLWGVSVLIIWRSYRKMGEAKRRQFIKELKKPLTIIGVLPFGIGMLLFFTGSASVPGLKIIQHLGVGLLFFGWLVVWVEELVKKEGNAAKSIAMIVIGVFLLIAYIYL</sequence>
<reference evidence="3" key="1">
    <citation type="journal article" date="2019" name="Int. J. Syst. Evol. Microbiol.">
        <title>The Global Catalogue of Microorganisms (GCM) 10K type strain sequencing project: providing services to taxonomists for standard genome sequencing and annotation.</title>
        <authorList>
            <consortium name="The Broad Institute Genomics Platform"/>
            <consortium name="The Broad Institute Genome Sequencing Center for Infectious Disease"/>
            <person name="Wu L."/>
            <person name="Ma J."/>
        </authorList>
    </citation>
    <scope>NUCLEOTIDE SEQUENCE [LARGE SCALE GENOMIC DNA]</scope>
    <source>
        <strain evidence="3">CGMCC 4.1434</strain>
    </source>
</reference>
<protein>
    <submittedName>
        <fullName evidence="2">Uncharacterized protein</fullName>
    </submittedName>
</protein>
<dbReference type="Proteomes" id="UP001596109">
    <property type="component" value="Unassembled WGS sequence"/>
</dbReference>
<dbReference type="RefSeq" id="WP_381439338.1">
    <property type="nucleotide sequence ID" value="NZ_JBHSNO010000016.1"/>
</dbReference>
<organism evidence="2 3">
    <name type="scientific">Sporosarcina soli</name>
    <dbReference type="NCBI Taxonomy" id="334736"/>
    <lineage>
        <taxon>Bacteria</taxon>
        <taxon>Bacillati</taxon>
        <taxon>Bacillota</taxon>
        <taxon>Bacilli</taxon>
        <taxon>Bacillales</taxon>
        <taxon>Caryophanaceae</taxon>
        <taxon>Sporosarcina</taxon>
    </lineage>
</organism>
<keyword evidence="1" id="KW-0812">Transmembrane</keyword>
<feature type="transmembrane region" description="Helical" evidence="1">
    <location>
        <begin position="6"/>
        <end position="24"/>
    </location>
</feature>
<evidence type="ECO:0000313" key="2">
    <source>
        <dbReference type="EMBL" id="MFC5591487.1"/>
    </source>
</evidence>
<keyword evidence="3" id="KW-1185">Reference proteome</keyword>